<keyword evidence="2" id="KW-0067">ATP-binding</keyword>
<dbReference type="EMBL" id="JACCEM010000002">
    <property type="protein sequence ID" value="NYT48283.1"/>
    <property type="molecule type" value="Genomic_DNA"/>
</dbReference>
<dbReference type="Gene3D" id="1.10.10.10">
    <property type="entry name" value="Winged helix-like DNA-binding domain superfamily/Winged helix DNA-binding domain"/>
    <property type="match status" value="1"/>
</dbReference>
<dbReference type="GO" id="GO:0005737">
    <property type="term" value="C:cytoplasm"/>
    <property type="evidence" value="ECO:0007669"/>
    <property type="project" value="TreeGrafter"/>
</dbReference>
<dbReference type="SMART" id="SM01043">
    <property type="entry name" value="BTAD"/>
    <property type="match status" value="1"/>
</dbReference>
<dbReference type="InterPro" id="IPR016032">
    <property type="entry name" value="Sig_transdc_resp-reg_C-effctor"/>
</dbReference>
<dbReference type="AlphaFoldDB" id="A0A853FUL7"/>
<dbReference type="InterPro" id="IPR029787">
    <property type="entry name" value="Nucleotide_cyclase"/>
</dbReference>
<evidence type="ECO:0000256" key="2">
    <source>
        <dbReference type="ARBA" id="ARBA00022840"/>
    </source>
</evidence>
<name>A0A853FUL7_9BURK</name>
<dbReference type="PANTHER" id="PTHR16305">
    <property type="entry name" value="TESTICULAR SOLUBLE ADENYLYL CYCLASE"/>
    <property type="match status" value="1"/>
</dbReference>
<dbReference type="Gene3D" id="3.30.70.1230">
    <property type="entry name" value="Nucleotide cyclase"/>
    <property type="match status" value="1"/>
</dbReference>
<comment type="caution">
    <text evidence="4">The sequence shown here is derived from an EMBL/GenBank/DDBJ whole genome shotgun (WGS) entry which is preliminary data.</text>
</comment>
<proteinExistence type="predicted"/>
<dbReference type="GO" id="GO:0004016">
    <property type="term" value="F:adenylate cyclase activity"/>
    <property type="evidence" value="ECO:0007669"/>
    <property type="project" value="TreeGrafter"/>
</dbReference>
<sequence>MNASPAPPRLSIRLLGEWEFMLDGAPLKGRLYGKAVALAAYLSIEQDRSHAREHLASLLWPNLTAESARGNLRQALRRLRDALGPSASEFLAVTRDTLRFHAAHPDCRVDVAVLTEPFPGCGHGPGPDSSAVCAQCLGGLESRLAVYRGEFLSGLALSDAPEFELWLDARRQSLRGRAFLLAERLCSACEAAGKPDLALAYAQRCMELEPWNEAAHRRHMRLLADQRQYATAQVHYDAYRAGLAQDFSSDPAASTHALFEAIHKSGLAAGRPGASAAQESPPPAKAERRQVTILCCHLDLPPGVQGDCTEQLAEARSVCTVVLRRHAGHIAQGHDGYLYAYLGYPTAQEQAGRQAVLAALELSSLFGPPYRFRAGIHTGVIVTGFDPFIPDIIGSASGTAWRLCRRLRKSGIVVSDATAHLLHGRFPLRALERLDAGRKAGTASAEPPAHLLLAREDGDASPRAAAPAAPVLIGRRAELQRLKKLWRLASRGEPQFLVLRGEAGIGKTRLAGALRDEAARRPAGVRHLHCYPEHRHTPLYPVIALFESILGLSADDTPAAQRRKLQDYLRRQHPAVADAAEPVLMLLLSIAPADAPVPSPQQRKQQTLDMMLLLLDSIASTRPLLLIIEDGQWLDVTTRDLLERLLHRKRPAALLTLITARPDFDPAWLKAEAVLELQPLRDAEIARLARATVGSLSSRAIDSIVRRADGIPFYAEQMARISSGAPDEGGGIPAILRDLLLTRLDSVPQARRILQLAATIGRRFEQSLLERISALQAPALEPVLRRLVDAHLISAVAAPDAAFQFRHALIQEAAYDSQIQADRREAHRRVADALSRRHPQRAAQQPAEIAHHYTRAGDPAAAIRWWLSAGRQALRVSATAEADKHLREGLNLLDQLPRGEERDSQEAALLLSLGQAVQLGRGYGSQDAARIYDRAFELSHERLPLKQRFEILWGLWTVSSSRPGYGFPRARELARELLELATHGADRELLAKAHTANANVALWLDRPDEACRHARAGAEAGDRLQNTMGGLDPAVACLAYQSWAHWKQHRTSDALAASRRSLARARSLDDPDSLCAALGFAAMLERFLGNIQAVADHTRELQSVADLYQLATWQGLGRMLQAWMRVRQGDEGGIAVLQACAQGIQQIMPSVAAIFLHALAEAYGFLHRYDEQSQAIADGLQAAAKVDERFFGSLLERMRRVCPAVREARRLME</sequence>
<dbReference type="Pfam" id="PF13191">
    <property type="entry name" value="AAA_16"/>
    <property type="match status" value="1"/>
</dbReference>
<dbReference type="PANTHER" id="PTHR16305:SF28">
    <property type="entry name" value="GUANYLATE CYCLASE DOMAIN-CONTAINING PROTEIN"/>
    <property type="match status" value="1"/>
</dbReference>
<dbReference type="RefSeq" id="WP_180153603.1">
    <property type="nucleotide sequence ID" value="NZ_JACCEM010000002.1"/>
</dbReference>
<dbReference type="SUPFAM" id="SSF46894">
    <property type="entry name" value="C-terminal effector domain of the bipartite response regulators"/>
    <property type="match status" value="1"/>
</dbReference>
<evidence type="ECO:0000313" key="4">
    <source>
        <dbReference type="EMBL" id="NYT48283.1"/>
    </source>
</evidence>
<dbReference type="InterPro" id="IPR027417">
    <property type="entry name" value="P-loop_NTPase"/>
</dbReference>
<reference evidence="4 5" key="1">
    <citation type="submission" date="2020-07" db="EMBL/GenBank/DDBJ databases">
        <title>Taxonomic revisions and descriptions of new bacterial species based on genomic comparisons in the high-G+C-content subgroup of the family Alcaligenaceae.</title>
        <authorList>
            <person name="Szabo A."/>
            <person name="Felfoldi T."/>
        </authorList>
    </citation>
    <scope>NUCLEOTIDE SEQUENCE [LARGE SCALE GENOMIC DNA]</scope>
    <source>
        <strain evidence="4 5">LMG 24012</strain>
    </source>
</reference>
<dbReference type="GO" id="GO:0003677">
    <property type="term" value="F:DNA binding"/>
    <property type="evidence" value="ECO:0007669"/>
    <property type="project" value="InterPro"/>
</dbReference>
<dbReference type="GO" id="GO:0006355">
    <property type="term" value="P:regulation of DNA-templated transcription"/>
    <property type="evidence" value="ECO:0007669"/>
    <property type="project" value="InterPro"/>
</dbReference>
<accession>A0A853FUL7</accession>
<dbReference type="SUPFAM" id="SSF55073">
    <property type="entry name" value="Nucleotide cyclase"/>
    <property type="match status" value="1"/>
</dbReference>
<dbReference type="InterPro" id="IPR036388">
    <property type="entry name" value="WH-like_DNA-bd_sf"/>
</dbReference>
<evidence type="ECO:0000259" key="3">
    <source>
        <dbReference type="SMART" id="SM01043"/>
    </source>
</evidence>
<dbReference type="Pfam" id="PF03704">
    <property type="entry name" value="BTAD"/>
    <property type="match status" value="1"/>
</dbReference>
<dbReference type="SUPFAM" id="SSF52540">
    <property type="entry name" value="P-loop containing nucleoside triphosphate hydrolases"/>
    <property type="match status" value="1"/>
</dbReference>
<dbReference type="InterPro" id="IPR041664">
    <property type="entry name" value="AAA_16"/>
</dbReference>
<evidence type="ECO:0000313" key="5">
    <source>
        <dbReference type="Proteomes" id="UP000559809"/>
    </source>
</evidence>
<feature type="domain" description="Bacterial transcriptional activator" evidence="3">
    <location>
        <begin position="109"/>
        <end position="263"/>
    </location>
</feature>
<keyword evidence="1" id="KW-0547">Nucleotide-binding</keyword>
<dbReference type="Gene3D" id="3.40.50.300">
    <property type="entry name" value="P-loop containing nucleotide triphosphate hydrolases"/>
    <property type="match status" value="1"/>
</dbReference>
<dbReference type="Gene3D" id="1.25.40.10">
    <property type="entry name" value="Tetratricopeptide repeat domain"/>
    <property type="match status" value="1"/>
</dbReference>
<dbReference type="GO" id="GO:0005524">
    <property type="term" value="F:ATP binding"/>
    <property type="evidence" value="ECO:0007669"/>
    <property type="project" value="UniProtKB-KW"/>
</dbReference>
<dbReference type="Proteomes" id="UP000559809">
    <property type="component" value="Unassembled WGS sequence"/>
</dbReference>
<evidence type="ECO:0000256" key="1">
    <source>
        <dbReference type="ARBA" id="ARBA00022741"/>
    </source>
</evidence>
<keyword evidence="5" id="KW-1185">Reference proteome</keyword>
<protein>
    <submittedName>
        <fullName evidence="4">AAA family ATPase</fullName>
    </submittedName>
</protein>
<dbReference type="InterPro" id="IPR011990">
    <property type="entry name" value="TPR-like_helical_dom_sf"/>
</dbReference>
<organism evidence="4 5">
    <name type="scientific">Parapusillimonas granuli</name>
    <dbReference type="NCBI Taxonomy" id="380911"/>
    <lineage>
        <taxon>Bacteria</taxon>
        <taxon>Pseudomonadati</taxon>
        <taxon>Pseudomonadota</taxon>
        <taxon>Betaproteobacteria</taxon>
        <taxon>Burkholderiales</taxon>
        <taxon>Alcaligenaceae</taxon>
        <taxon>Parapusillimonas</taxon>
    </lineage>
</organism>
<gene>
    <name evidence="4" type="ORF">H0A72_03060</name>
</gene>
<dbReference type="SUPFAM" id="SSF48452">
    <property type="entry name" value="TPR-like"/>
    <property type="match status" value="1"/>
</dbReference>
<dbReference type="InterPro" id="IPR005158">
    <property type="entry name" value="BTAD"/>
</dbReference>